<dbReference type="SUPFAM" id="SSF57850">
    <property type="entry name" value="RING/U-box"/>
    <property type="match status" value="1"/>
</dbReference>
<dbReference type="SUPFAM" id="SSF49599">
    <property type="entry name" value="TRAF domain-like"/>
    <property type="match status" value="1"/>
</dbReference>
<dbReference type="AlphaFoldDB" id="A0A9N9TVQ0"/>
<accession>A0A9N9TVQ0</accession>
<proteinExistence type="predicted"/>
<evidence type="ECO:0000313" key="8">
    <source>
        <dbReference type="Proteomes" id="UP001153712"/>
    </source>
</evidence>
<dbReference type="GO" id="GO:0043161">
    <property type="term" value="P:proteasome-mediated ubiquitin-dependent protein catabolic process"/>
    <property type="evidence" value="ECO:0007669"/>
    <property type="project" value="TreeGrafter"/>
</dbReference>
<keyword evidence="1" id="KW-0479">Metal-binding</keyword>
<dbReference type="GO" id="GO:0061630">
    <property type="term" value="F:ubiquitin protein ligase activity"/>
    <property type="evidence" value="ECO:0007669"/>
    <property type="project" value="TreeGrafter"/>
</dbReference>
<reference evidence="7" key="1">
    <citation type="submission" date="2022-01" db="EMBL/GenBank/DDBJ databases">
        <authorList>
            <person name="King R."/>
        </authorList>
    </citation>
    <scope>NUCLEOTIDE SEQUENCE</scope>
</reference>
<evidence type="ECO:0000256" key="4">
    <source>
        <dbReference type="PROSITE-ProRule" id="PRU00175"/>
    </source>
</evidence>
<dbReference type="GO" id="GO:0008270">
    <property type="term" value="F:zinc ion binding"/>
    <property type="evidence" value="ECO:0007669"/>
    <property type="project" value="UniProtKB-KW"/>
</dbReference>
<dbReference type="InterPro" id="IPR001841">
    <property type="entry name" value="Znf_RING"/>
</dbReference>
<keyword evidence="2 4" id="KW-0863">Zinc-finger</keyword>
<dbReference type="Proteomes" id="UP001153712">
    <property type="component" value="Chromosome 4"/>
</dbReference>
<evidence type="ECO:0000256" key="3">
    <source>
        <dbReference type="ARBA" id="ARBA00022833"/>
    </source>
</evidence>
<feature type="domain" description="RING-type" evidence="6">
    <location>
        <begin position="550"/>
        <end position="585"/>
    </location>
</feature>
<protein>
    <recommendedName>
        <fullName evidence="6">RING-type domain-containing protein</fullName>
    </recommendedName>
</protein>
<evidence type="ECO:0000256" key="5">
    <source>
        <dbReference type="SAM" id="MobiDB-lite"/>
    </source>
</evidence>
<feature type="compositionally biased region" description="Polar residues" evidence="5">
    <location>
        <begin position="645"/>
        <end position="658"/>
    </location>
</feature>
<evidence type="ECO:0000313" key="7">
    <source>
        <dbReference type="EMBL" id="CAG9861361.1"/>
    </source>
</evidence>
<evidence type="ECO:0000256" key="2">
    <source>
        <dbReference type="ARBA" id="ARBA00022771"/>
    </source>
</evidence>
<dbReference type="PANTHER" id="PTHR45877:SF2">
    <property type="entry name" value="E3 UBIQUITIN-PROTEIN LIGASE SINA-RELATED"/>
    <property type="match status" value="1"/>
</dbReference>
<evidence type="ECO:0000256" key="1">
    <source>
        <dbReference type="ARBA" id="ARBA00022723"/>
    </source>
</evidence>
<dbReference type="InterPro" id="IPR004162">
    <property type="entry name" value="SINA-like_animal"/>
</dbReference>
<keyword evidence="3" id="KW-0862">Zinc</keyword>
<sequence>MENSSEGFVLGQEVVEHLKCSYCKLYLSYGPIFMTTQEDVKFKCARCNVKTRFCFRNLIYENLAKHMKFPCVYKNCKEILPWDNVRDHEANCDHRTIPCLASDCQETVLEREFAAHFKEKHKKLYHNGSISIETLRSNYGFCVLEKDDKCFVFLYDSDIDKIRLCVTYLGAKKLEKQFEVTFHGKNHKSIVLTEQNLVQFQERVHCYKCLKGDCKCIFHSFRDYRRGLLNYTHSKMDKDLLKRTFGNEIGCIINIVDEKTENYDEIDDLLLGGKDVVIDEVNEEDDGEKPAEPVKTDVIKDMLKCQACREPLKETIFQCLSGHAICRECKGKTEKCTKCESKIDNTRNYIVEEAVSNLKLFEHPVEDKLEDKEIVCPMSKCKKTVLLSTISNHFKESHIANFHFNKVTLSNVYGYYNVDVLVKDGKTYLLLFDFDDFHFGISVCSIDPTDKLYEVKLMPDNKRYSLIATDQKVIKFNDKEHCFKCSIGICEISDHTYRVKRMEIFRRLTTKFNRDCIKRAFKSSSLTYQIVLKEPKQDKNDKVLKQLFECPICKDYMIPPIHQCVAGHTLCKVCKTKVEKCPSCEGSIEDTRNLLLEDISDVVDVPCSFETESCSFRAGIKRIASHELECPLNKKKVCVVERPANNQDNSETPAISQEESNEVV</sequence>
<dbReference type="InterPro" id="IPR049548">
    <property type="entry name" value="Sina-like_RING"/>
</dbReference>
<organism evidence="7 8">
    <name type="scientific">Phyllotreta striolata</name>
    <name type="common">Striped flea beetle</name>
    <name type="synonym">Crioceris striolata</name>
    <dbReference type="NCBI Taxonomy" id="444603"/>
    <lineage>
        <taxon>Eukaryota</taxon>
        <taxon>Metazoa</taxon>
        <taxon>Ecdysozoa</taxon>
        <taxon>Arthropoda</taxon>
        <taxon>Hexapoda</taxon>
        <taxon>Insecta</taxon>
        <taxon>Pterygota</taxon>
        <taxon>Neoptera</taxon>
        <taxon>Endopterygota</taxon>
        <taxon>Coleoptera</taxon>
        <taxon>Polyphaga</taxon>
        <taxon>Cucujiformia</taxon>
        <taxon>Chrysomeloidea</taxon>
        <taxon>Chrysomelidae</taxon>
        <taxon>Galerucinae</taxon>
        <taxon>Alticini</taxon>
        <taxon>Phyllotreta</taxon>
    </lineage>
</organism>
<dbReference type="PROSITE" id="PS50089">
    <property type="entry name" value="ZF_RING_2"/>
    <property type="match status" value="1"/>
</dbReference>
<evidence type="ECO:0000259" key="6">
    <source>
        <dbReference type="PROSITE" id="PS50089"/>
    </source>
</evidence>
<dbReference type="GO" id="GO:0031624">
    <property type="term" value="F:ubiquitin conjugating enzyme binding"/>
    <property type="evidence" value="ECO:0007669"/>
    <property type="project" value="TreeGrafter"/>
</dbReference>
<name>A0A9N9TVQ0_PHYSR</name>
<dbReference type="Gene3D" id="3.30.40.10">
    <property type="entry name" value="Zinc/RING finger domain, C3HC4 (zinc finger)"/>
    <property type="match status" value="3"/>
</dbReference>
<dbReference type="GO" id="GO:0005737">
    <property type="term" value="C:cytoplasm"/>
    <property type="evidence" value="ECO:0007669"/>
    <property type="project" value="TreeGrafter"/>
</dbReference>
<dbReference type="PANTHER" id="PTHR45877">
    <property type="entry name" value="E3 UBIQUITIN-PROTEIN LIGASE SIAH2"/>
    <property type="match status" value="1"/>
</dbReference>
<dbReference type="Pfam" id="PF21362">
    <property type="entry name" value="Sina_RING"/>
    <property type="match status" value="2"/>
</dbReference>
<gene>
    <name evidence="7" type="ORF">PHYEVI_LOCUS7703</name>
</gene>
<dbReference type="EMBL" id="OU900097">
    <property type="protein sequence ID" value="CAG9861361.1"/>
    <property type="molecule type" value="Genomic_DNA"/>
</dbReference>
<dbReference type="OrthoDB" id="6677380at2759"/>
<keyword evidence="8" id="KW-1185">Reference proteome</keyword>
<dbReference type="InterPro" id="IPR013083">
    <property type="entry name" value="Znf_RING/FYVE/PHD"/>
</dbReference>
<feature type="region of interest" description="Disordered" evidence="5">
    <location>
        <begin position="645"/>
        <end position="664"/>
    </location>
</feature>